<evidence type="ECO:0000313" key="2">
    <source>
        <dbReference type="Proteomes" id="UP000789525"/>
    </source>
</evidence>
<gene>
    <name evidence="1" type="ORF">ACOLOM_LOCUS12758</name>
</gene>
<keyword evidence="2" id="KW-1185">Reference proteome</keyword>
<name>A0ACA9QKU6_9GLOM</name>
<comment type="caution">
    <text evidence="1">The sequence shown here is derived from an EMBL/GenBank/DDBJ whole genome shotgun (WGS) entry which is preliminary data.</text>
</comment>
<feature type="non-terminal residue" evidence="1">
    <location>
        <position position="1"/>
    </location>
</feature>
<organism evidence="1 2">
    <name type="scientific">Acaulospora colombiana</name>
    <dbReference type="NCBI Taxonomy" id="27376"/>
    <lineage>
        <taxon>Eukaryota</taxon>
        <taxon>Fungi</taxon>
        <taxon>Fungi incertae sedis</taxon>
        <taxon>Mucoromycota</taxon>
        <taxon>Glomeromycotina</taxon>
        <taxon>Glomeromycetes</taxon>
        <taxon>Diversisporales</taxon>
        <taxon>Acaulosporaceae</taxon>
        <taxon>Acaulospora</taxon>
    </lineage>
</organism>
<sequence>VPSASSLTSTFTSITATGVDLAVTELDIRMTLPVTTALLAQQKKDYNTVVLACIRTPKCVGVTIWTYADNYSWIPDVFPGEGAALPWDDQLKPKPAFY</sequence>
<proteinExistence type="predicted"/>
<feature type="non-terminal residue" evidence="1">
    <location>
        <position position="98"/>
    </location>
</feature>
<accession>A0ACA9QKU6</accession>
<dbReference type="EMBL" id="CAJVPT010053817">
    <property type="protein sequence ID" value="CAG8752258.1"/>
    <property type="molecule type" value="Genomic_DNA"/>
</dbReference>
<protein>
    <submittedName>
        <fullName evidence="1">14599_t:CDS:1</fullName>
    </submittedName>
</protein>
<evidence type="ECO:0000313" key="1">
    <source>
        <dbReference type="EMBL" id="CAG8752258.1"/>
    </source>
</evidence>
<dbReference type="Proteomes" id="UP000789525">
    <property type="component" value="Unassembled WGS sequence"/>
</dbReference>
<reference evidence="1" key="1">
    <citation type="submission" date="2021-06" db="EMBL/GenBank/DDBJ databases">
        <authorList>
            <person name="Kallberg Y."/>
            <person name="Tangrot J."/>
            <person name="Rosling A."/>
        </authorList>
    </citation>
    <scope>NUCLEOTIDE SEQUENCE</scope>
    <source>
        <strain evidence="1">CL356</strain>
    </source>
</reference>